<feature type="region of interest" description="Disordered" evidence="1">
    <location>
        <begin position="153"/>
        <end position="175"/>
    </location>
</feature>
<evidence type="ECO:0000313" key="2">
    <source>
        <dbReference type="EMBL" id="KAJ7690188.1"/>
    </source>
</evidence>
<proteinExistence type="predicted"/>
<protein>
    <submittedName>
        <fullName evidence="2">Uncharacterized protein</fullName>
    </submittedName>
</protein>
<keyword evidence="3" id="KW-1185">Reference proteome</keyword>
<dbReference type="EMBL" id="JARKIE010000066">
    <property type="protein sequence ID" value="KAJ7690188.1"/>
    <property type="molecule type" value="Genomic_DNA"/>
</dbReference>
<accession>A0AAD7DI88</accession>
<evidence type="ECO:0000256" key="1">
    <source>
        <dbReference type="SAM" id="MobiDB-lite"/>
    </source>
</evidence>
<reference evidence="2" key="1">
    <citation type="submission" date="2023-03" db="EMBL/GenBank/DDBJ databases">
        <title>Massive genome expansion in bonnet fungi (Mycena s.s.) driven by repeated elements and novel gene families across ecological guilds.</title>
        <authorList>
            <consortium name="Lawrence Berkeley National Laboratory"/>
            <person name="Harder C.B."/>
            <person name="Miyauchi S."/>
            <person name="Viragh M."/>
            <person name="Kuo A."/>
            <person name="Thoen E."/>
            <person name="Andreopoulos B."/>
            <person name="Lu D."/>
            <person name="Skrede I."/>
            <person name="Drula E."/>
            <person name="Henrissat B."/>
            <person name="Morin E."/>
            <person name="Kohler A."/>
            <person name="Barry K."/>
            <person name="LaButti K."/>
            <person name="Morin E."/>
            <person name="Salamov A."/>
            <person name="Lipzen A."/>
            <person name="Mereny Z."/>
            <person name="Hegedus B."/>
            <person name="Baldrian P."/>
            <person name="Stursova M."/>
            <person name="Weitz H."/>
            <person name="Taylor A."/>
            <person name="Grigoriev I.V."/>
            <person name="Nagy L.G."/>
            <person name="Martin F."/>
            <person name="Kauserud H."/>
        </authorList>
    </citation>
    <scope>NUCLEOTIDE SEQUENCE</scope>
    <source>
        <strain evidence="2">CBHHK067</strain>
    </source>
</reference>
<evidence type="ECO:0000313" key="3">
    <source>
        <dbReference type="Proteomes" id="UP001221757"/>
    </source>
</evidence>
<organism evidence="2 3">
    <name type="scientific">Mycena rosella</name>
    <name type="common">Pink bonnet</name>
    <name type="synonym">Agaricus rosellus</name>
    <dbReference type="NCBI Taxonomy" id="1033263"/>
    <lineage>
        <taxon>Eukaryota</taxon>
        <taxon>Fungi</taxon>
        <taxon>Dikarya</taxon>
        <taxon>Basidiomycota</taxon>
        <taxon>Agaricomycotina</taxon>
        <taxon>Agaricomycetes</taxon>
        <taxon>Agaricomycetidae</taxon>
        <taxon>Agaricales</taxon>
        <taxon>Marasmiineae</taxon>
        <taxon>Mycenaceae</taxon>
        <taxon>Mycena</taxon>
    </lineage>
</organism>
<comment type="caution">
    <text evidence="2">The sequence shown here is derived from an EMBL/GenBank/DDBJ whole genome shotgun (WGS) entry which is preliminary data.</text>
</comment>
<gene>
    <name evidence="2" type="ORF">B0H17DRAFT_1065225</name>
</gene>
<dbReference type="AlphaFoldDB" id="A0AAD7DI88"/>
<sequence>MKHKAPAAGSIPDCVACLFHTSTPFPSSDHSSSSAPYQTIPMPILHPPSRTIRICMRTNIPSRPACSPGILLLMYFLLPASYLLRPPCRTSPLSAASITFRSVPLHSVLLHCFLPRSLPPAFPYWSVYVRARGCSAPARVQGAAPRRQIRRFRRRAPRRSHESRVGGGIGRRACAGQRPRTSDLAVLPPSFSSRAGRLFRRTPYSVLPLHPCHFVPPILSVYLYIFLSTRSPYSPDPPSYIYSARSPASLIAR</sequence>
<name>A0AAD7DI88_MYCRO</name>
<dbReference type="Proteomes" id="UP001221757">
    <property type="component" value="Unassembled WGS sequence"/>
</dbReference>